<proteinExistence type="predicted"/>
<keyword evidence="8" id="KW-0812">Transmembrane</keyword>
<dbReference type="InterPro" id="IPR003595">
    <property type="entry name" value="Tyr_Pase_cat"/>
</dbReference>
<feature type="domain" description="Tyrosine-protein phosphatase" evidence="9">
    <location>
        <begin position="401"/>
        <end position="640"/>
    </location>
</feature>
<dbReference type="PRINTS" id="PR00700">
    <property type="entry name" value="PRTYPHPHTASE"/>
</dbReference>
<keyword evidence="3" id="KW-0378">Hydrolase</keyword>
<feature type="transmembrane region" description="Helical" evidence="8">
    <location>
        <begin position="119"/>
        <end position="141"/>
    </location>
</feature>
<dbReference type="PROSITE" id="PS50056">
    <property type="entry name" value="TYR_PHOSPHATASE_2"/>
    <property type="match status" value="1"/>
</dbReference>
<reference evidence="11" key="1">
    <citation type="submission" date="2013-04" db="EMBL/GenBank/DDBJ databases">
        <authorList>
            <person name="Qu J."/>
            <person name="Murali S.C."/>
            <person name="Bandaranaike D."/>
            <person name="Bellair M."/>
            <person name="Blankenburg K."/>
            <person name="Chao H."/>
            <person name="Dinh H."/>
            <person name="Doddapaneni H."/>
            <person name="Downs B."/>
            <person name="Dugan-Rocha S."/>
            <person name="Elkadiri S."/>
            <person name="Gnanaolivu R.D."/>
            <person name="Hernandez B."/>
            <person name="Javaid M."/>
            <person name="Jayaseelan J.C."/>
            <person name="Lee S."/>
            <person name="Li M."/>
            <person name="Ming W."/>
            <person name="Munidasa M."/>
            <person name="Muniz J."/>
            <person name="Nguyen L."/>
            <person name="Ongeri F."/>
            <person name="Osuji N."/>
            <person name="Pu L.-L."/>
            <person name="Puazo M."/>
            <person name="Qu C."/>
            <person name="Quiroz J."/>
            <person name="Raj R."/>
            <person name="Weissenberger G."/>
            <person name="Xin Y."/>
            <person name="Zou X."/>
            <person name="Han Y."/>
            <person name="Richards S."/>
            <person name="Worley K."/>
            <person name="Muzny D."/>
            <person name="Gibbs R."/>
        </authorList>
    </citation>
    <scope>NUCLEOTIDE SEQUENCE</scope>
    <source>
        <strain evidence="11">Sampled in the wild</strain>
    </source>
</reference>
<keyword evidence="8" id="KW-1133">Transmembrane helix</keyword>
<feature type="active site" description="Phosphocysteine intermediate" evidence="5">
    <location>
        <position position="581"/>
    </location>
</feature>
<dbReference type="GO" id="GO:0004725">
    <property type="term" value="F:protein tyrosine phosphatase activity"/>
    <property type="evidence" value="ECO:0007669"/>
    <property type="project" value="UniProtKB-EC"/>
</dbReference>
<dbReference type="EC" id="3.1.3.48" evidence="1"/>
<dbReference type="InterPro" id="IPR000387">
    <property type="entry name" value="Tyr_Pase_dom"/>
</dbReference>
<dbReference type="GO" id="GO:0005886">
    <property type="term" value="C:plasma membrane"/>
    <property type="evidence" value="ECO:0007669"/>
    <property type="project" value="TreeGrafter"/>
</dbReference>
<evidence type="ECO:0000259" key="9">
    <source>
        <dbReference type="PROSITE" id="PS50055"/>
    </source>
</evidence>
<dbReference type="InterPro" id="IPR000242">
    <property type="entry name" value="PTP_cat"/>
</dbReference>
<dbReference type="GO" id="GO:0030054">
    <property type="term" value="C:cell junction"/>
    <property type="evidence" value="ECO:0007669"/>
    <property type="project" value="TreeGrafter"/>
</dbReference>
<evidence type="ECO:0000256" key="1">
    <source>
        <dbReference type="ARBA" id="ARBA00013064"/>
    </source>
</evidence>
<reference evidence="11" key="2">
    <citation type="submission" date="2017-10" db="EMBL/GenBank/DDBJ databases">
        <title>Ladona fulva Genome sequencing and assembly.</title>
        <authorList>
            <person name="Murali S."/>
            <person name="Richards S."/>
            <person name="Bandaranaike D."/>
            <person name="Bellair M."/>
            <person name="Blankenburg K."/>
            <person name="Chao H."/>
            <person name="Dinh H."/>
            <person name="Doddapaneni H."/>
            <person name="Dugan-Rocha S."/>
            <person name="Elkadiri S."/>
            <person name="Gnanaolivu R."/>
            <person name="Hernandez B."/>
            <person name="Skinner E."/>
            <person name="Javaid M."/>
            <person name="Lee S."/>
            <person name="Li M."/>
            <person name="Ming W."/>
            <person name="Munidasa M."/>
            <person name="Muniz J."/>
            <person name="Nguyen L."/>
            <person name="Hughes D."/>
            <person name="Osuji N."/>
            <person name="Pu L.-L."/>
            <person name="Puazo M."/>
            <person name="Qu C."/>
            <person name="Quiroz J."/>
            <person name="Raj R."/>
            <person name="Weissenberger G."/>
            <person name="Xin Y."/>
            <person name="Zou X."/>
            <person name="Han Y."/>
            <person name="Worley K."/>
            <person name="Muzny D."/>
            <person name="Gibbs R."/>
        </authorList>
    </citation>
    <scope>NUCLEOTIDE SEQUENCE</scope>
    <source>
        <strain evidence="11">Sampled in the wild</strain>
    </source>
</reference>
<organism evidence="11 12">
    <name type="scientific">Ladona fulva</name>
    <name type="common">Scarce chaser dragonfly</name>
    <name type="synonym">Libellula fulva</name>
    <dbReference type="NCBI Taxonomy" id="123851"/>
    <lineage>
        <taxon>Eukaryota</taxon>
        <taxon>Metazoa</taxon>
        <taxon>Ecdysozoa</taxon>
        <taxon>Arthropoda</taxon>
        <taxon>Hexapoda</taxon>
        <taxon>Insecta</taxon>
        <taxon>Pterygota</taxon>
        <taxon>Palaeoptera</taxon>
        <taxon>Odonata</taxon>
        <taxon>Epiprocta</taxon>
        <taxon>Anisoptera</taxon>
        <taxon>Libelluloidea</taxon>
        <taxon>Libellulidae</taxon>
        <taxon>Ladona</taxon>
    </lineage>
</organism>
<dbReference type="AlphaFoldDB" id="A0A8K0K329"/>
<evidence type="ECO:0000256" key="2">
    <source>
        <dbReference type="ARBA" id="ARBA00022553"/>
    </source>
</evidence>
<protein>
    <recommendedName>
        <fullName evidence="1">protein-tyrosine-phosphatase</fullName>
        <ecNumber evidence="1">3.1.3.48</ecNumber>
    </recommendedName>
</protein>
<dbReference type="PROSITE" id="PS00383">
    <property type="entry name" value="TYR_PHOSPHATASE_1"/>
    <property type="match status" value="1"/>
</dbReference>
<comment type="caution">
    <text evidence="11">The sequence shown here is derived from an EMBL/GenBank/DDBJ whole genome shotgun (WGS) entry which is preliminary data.</text>
</comment>
<dbReference type="Pfam" id="PF00102">
    <property type="entry name" value="Y_phosphatase"/>
    <property type="match status" value="1"/>
</dbReference>
<evidence type="ECO:0000313" key="12">
    <source>
        <dbReference type="Proteomes" id="UP000792457"/>
    </source>
</evidence>
<name>A0A8K0K329_LADFU</name>
<dbReference type="PROSITE" id="PS50055">
    <property type="entry name" value="TYR_PHOSPHATASE_PTP"/>
    <property type="match status" value="1"/>
</dbReference>
<feature type="compositionally biased region" description="Polar residues" evidence="7">
    <location>
        <begin position="50"/>
        <end position="60"/>
    </location>
</feature>
<evidence type="ECO:0000256" key="7">
    <source>
        <dbReference type="SAM" id="MobiDB-lite"/>
    </source>
</evidence>
<evidence type="ECO:0000256" key="3">
    <source>
        <dbReference type="ARBA" id="ARBA00022801"/>
    </source>
</evidence>
<dbReference type="GO" id="GO:0019901">
    <property type="term" value="F:protein kinase binding"/>
    <property type="evidence" value="ECO:0007669"/>
    <property type="project" value="TreeGrafter"/>
</dbReference>
<keyword evidence="2" id="KW-0597">Phosphoprotein</keyword>
<dbReference type="GO" id="GO:0048666">
    <property type="term" value="P:neuron development"/>
    <property type="evidence" value="ECO:0007669"/>
    <property type="project" value="UniProtKB-ARBA"/>
</dbReference>
<dbReference type="SMART" id="SM00404">
    <property type="entry name" value="PTPc_motif"/>
    <property type="match status" value="1"/>
</dbReference>
<dbReference type="PANTHER" id="PTHR46198:SF4">
    <property type="entry name" value="PROTEIN-TYROSINE-PHOSPHATASE"/>
    <property type="match status" value="1"/>
</dbReference>
<dbReference type="SMART" id="SM00194">
    <property type="entry name" value="PTPc"/>
    <property type="match status" value="1"/>
</dbReference>
<keyword evidence="8" id="KW-0472">Membrane</keyword>
<dbReference type="PRINTS" id="PR01778">
    <property type="entry name" value="KIMPTPASE"/>
</dbReference>
<gene>
    <name evidence="11" type="ORF">J437_LFUL012506</name>
</gene>
<feature type="region of interest" description="Disordered" evidence="7">
    <location>
        <begin position="46"/>
        <end position="81"/>
    </location>
</feature>
<dbReference type="GO" id="GO:0007165">
    <property type="term" value="P:signal transduction"/>
    <property type="evidence" value="ECO:0007669"/>
    <property type="project" value="TreeGrafter"/>
</dbReference>
<feature type="domain" description="Tyrosine specific protein phosphatases" evidence="10">
    <location>
        <begin position="556"/>
        <end position="631"/>
    </location>
</feature>
<evidence type="ECO:0000256" key="5">
    <source>
        <dbReference type="PIRSR" id="PIRSR608356-50"/>
    </source>
</evidence>
<dbReference type="Proteomes" id="UP000792457">
    <property type="component" value="Unassembled WGS sequence"/>
</dbReference>
<dbReference type="FunFam" id="3.90.190.10:FF:000020">
    <property type="entry name" value="Tyrosine-protein phosphatase non-receptor type 5"/>
    <property type="match status" value="1"/>
</dbReference>
<dbReference type="CDD" id="cd14547">
    <property type="entry name" value="PTPc-KIM"/>
    <property type="match status" value="1"/>
</dbReference>
<keyword evidence="4" id="KW-0904">Protein phosphatase</keyword>
<evidence type="ECO:0000313" key="11">
    <source>
        <dbReference type="EMBL" id="KAG8226410.1"/>
    </source>
</evidence>
<accession>A0A8K0K329</accession>
<dbReference type="EMBL" id="KZ308279">
    <property type="protein sequence ID" value="KAG8226410.1"/>
    <property type="molecule type" value="Genomic_DNA"/>
</dbReference>
<feature type="binding site" evidence="6">
    <location>
        <position position="625"/>
    </location>
    <ligand>
        <name>substrate</name>
    </ligand>
</feature>
<evidence type="ECO:0000256" key="4">
    <source>
        <dbReference type="ARBA" id="ARBA00022912"/>
    </source>
</evidence>
<dbReference type="GO" id="GO:0005829">
    <property type="term" value="C:cytosol"/>
    <property type="evidence" value="ECO:0007669"/>
    <property type="project" value="TreeGrafter"/>
</dbReference>
<dbReference type="OrthoDB" id="9993594at2759"/>
<dbReference type="Gene3D" id="3.90.190.10">
    <property type="entry name" value="Protein tyrosine phosphatase superfamily"/>
    <property type="match status" value="1"/>
</dbReference>
<evidence type="ECO:0000256" key="6">
    <source>
        <dbReference type="PIRSR" id="PIRSR608356-51"/>
    </source>
</evidence>
<dbReference type="InterPro" id="IPR008356">
    <property type="entry name" value="Tyr_Pase_KIM-con"/>
</dbReference>
<evidence type="ECO:0000259" key="10">
    <source>
        <dbReference type="PROSITE" id="PS50056"/>
    </source>
</evidence>
<dbReference type="SUPFAM" id="SSF52799">
    <property type="entry name" value="(Phosphotyrosine protein) phosphatases II"/>
    <property type="match status" value="1"/>
</dbReference>
<sequence length="650" mass="70462">MYLTILDAYYGGCFSALVYHVDVGSNELSLQSELVPSVVALAQERIEPPSRSSTTPQESLVPTAFGGEEEMSGDPRNSSGSLGGVVVVMEEGGRGGEGSGVVVAWSALRERLWEDGQMPFFLVSFSVLGLLILASVLLLWAKKSRVLLPGSKGPTPVSHGSVGATVVEVGGGGTLLRRERWVFHPVVRPPLDRCDAIQPRLGAVVSEEGIEKVVEGGIETLAVVGEVGKKGKEEDEDLGSSVELVVVSLEDDCKHVVEETKRVEDTKVTVEEPSGLGKVVLPTIVASPIPVPVHGVGHGETHTEPIRVRARGLLERRGSSASLTIDLQPSPPVTERANGCCAPVTPTRECSTEEYLLSAGNRLSRGQLRVCLKDPKALHAEFWEVPSNHPEHSGVAGSGTKNRYRSILPNERTRVNLSEKDNDPLSSYINANYVRGYDGEERAYIATQGPLPHTVTDFWDMVIQEHAPAIVMITKLREKGRPKCENYLPGEDGEGEEGSSVTHGDITITVTKVIPKSGYTVRELLIKRGEEVYETTHFWYMGWPDHRTPPSAKPLVAMALEVESIRKKDDETPIGPVIVHCSAGIGRTGCFIALSIGMRQLVADANVDVLGTVCAMRYDRGGMIQTGEQYEFVHRALCLFERSLPDQSGE</sequence>
<evidence type="ECO:0000256" key="8">
    <source>
        <dbReference type="SAM" id="Phobius"/>
    </source>
</evidence>
<dbReference type="PANTHER" id="PTHR46198">
    <property type="entry name" value="PROTEIN-TYROSINE-PHOSPHATASE"/>
    <property type="match status" value="1"/>
</dbReference>
<keyword evidence="12" id="KW-1185">Reference proteome</keyword>
<dbReference type="InterPro" id="IPR016130">
    <property type="entry name" value="Tyr_Pase_AS"/>
</dbReference>
<feature type="binding site" evidence="6">
    <location>
        <begin position="581"/>
        <end position="587"/>
    </location>
    <ligand>
        <name>substrate</name>
    </ligand>
</feature>
<feature type="binding site" evidence="6">
    <location>
        <position position="545"/>
    </location>
    <ligand>
        <name>substrate</name>
    </ligand>
</feature>
<dbReference type="InterPro" id="IPR029021">
    <property type="entry name" value="Prot-tyrosine_phosphatase-like"/>
</dbReference>